<feature type="compositionally biased region" description="Acidic residues" evidence="1">
    <location>
        <begin position="212"/>
        <end position="225"/>
    </location>
</feature>
<evidence type="ECO:0000313" key="3">
    <source>
        <dbReference type="Proteomes" id="UP000326759"/>
    </source>
</evidence>
<dbReference type="AlphaFoldDB" id="A0A5N5T8X9"/>
<feature type="compositionally biased region" description="Basic and acidic residues" evidence="1">
    <location>
        <begin position="197"/>
        <end position="211"/>
    </location>
</feature>
<accession>A0A5N5T8X9</accession>
<feature type="compositionally biased region" description="Basic and acidic residues" evidence="1">
    <location>
        <begin position="123"/>
        <end position="142"/>
    </location>
</feature>
<sequence length="264" mass="29786">MSLALGYGICPILLKHFAMFTNKFYLILKVFRRNCDLRRHALTHNLSSNELDLSSSSIPSSVASTSFSSSVSNPSSFCNFSQSSLNAESLQAIPVASKSENSYNVVSLSLFGNNTENEEDEKEGNKERGEEEEKEREKEELIKMNISSESQNEEKSSLCLKNNFGEFRENAGLEEDEEEGENPHRGNNSQNSFHGNENSESRLHSNQIDKPEDYDDDEEEDDEEDIYTKTDIDIDSDSSMSGPPTLLGRFRAHETPLRPLFSMK</sequence>
<evidence type="ECO:0000256" key="1">
    <source>
        <dbReference type="SAM" id="MobiDB-lite"/>
    </source>
</evidence>
<feature type="compositionally biased region" description="Polar residues" evidence="1">
    <location>
        <begin position="185"/>
        <end position="196"/>
    </location>
</feature>
<comment type="caution">
    <text evidence="2">The sequence shown here is derived from an EMBL/GenBank/DDBJ whole genome shotgun (WGS) entry which is preliminary data.</text>
</comment>
<feature type="non-terminal residue" evidence="2">
    <location>
        <position position="264"/>
    </location>
</feature>
<name>A0A5N5T8X9_9CRUS</name>
<evidence type="ECO:0000313" key="2">
    <source>
        <dbReference type="EMBL" id="KAB7503071.1"/>
    </source>
</evidence>
<reference evidence="2 3" key="1">
    <citation type="journal article" date="2019" name="PLoS Biol.">
        <title>Sex chromosomes control vertical transmission of feminizing Wolbachia symbionts in an isopod.</title>
        <authorList>
            <person name="Becking T."/>
            <person name="Chebbi M.A."/>
            <person name="Giraud I."/>
            <person name="Moumen B."/>
            <person name="Laverre T."/>
            <person name="Caubet Y."/>
            <person name="Peccoud J."/>
            <person name="Gilbert C."/>
            <person name="Cordaux R."/>
        </authorList>
    </citation>
    <scope>NUCLEOTIDE SEQUENCE [LARGE SCALE GENOMIC DNA]</scope>
    <source>
        <strain evidence="2">ANa2</strain>
        <tissue evidence="2">Whole body excluding digestive tract and cuticle</tissue>
    </source>
</reference>
<protein>
    <submittedName>
        <fullName evidence="2">Uncharacterized protein</fullName>
    </submittedName>
</protein>
<dbReference type="EMBL" id="SEYY01005946">
    <property type="protein sequence ID" value="KAB7503071.1"/>
    <property type="molecule type" value="Genomic_DNA"/>
</dbReference>
<proteinExistence type="predicted"/>
<keyword evidence="3" id="KW-1185">Reference proteome</keyword>
<feature type="region of interest" description="Disordered" evidence="1">
    <location>
        <begin position="110"/>
        <end position="264"/>
    </location>
</feature>
<gene>
    <name evidence="2" type="ORF">Anas_12216</name>
</gene>
<dbReference type="Proteomes" id="UP000326759">
    <property type="component" value="Unassembled WGS sequence"/>
</dbReference>
<organism evidence="2 3">
    <name type="scientific">Armadillidium nasatum</name>
    <dbReference type="NCBI Taxonomy" id="96803"/>
    <lineage>
        <taxon>Eukaryota</taxon>
        <taxon>Metazoa</taxon>
        <taxon>Ecdysozoa</taxon>
        <taxon>Arthropoda</taxon>
        <taxon>Crustacea</taxon>
        <taxon>Multicrustacea</taxon>
        <taxon>Malacostraca</taxon>
        <taxon>Eumalacostraca</taxon>
        <taxon>Peracarida</taxon>
        <taxon>Isopoda</taxon>
        <taxon>Oniscidea</taxon>
        <taxon>Crinocheta</taxon>
        <taxon>Armadillidiidae</taxon>
        <taxon>Armadillidium</taxon>
    </lineage>
</organism>